<evidence type="ECO:0000256" key="1">
    <source>
        <dbReference type="ARBA" id="ARBA00022448"/>
    </source>
</evidence>
<keyword evidence="4" id="KW-0547">Nucleotide-binding</keyword>
<evidence type="ECO:0000313" key="11">
    <source>
        <dbReference type="Proteomes" id="UP000194546"/>
    </source>
</evidence>
<comment type="caution">
    <text evidence="10">The sequence shown here is derived from an EMBL/GenBank/DDBJ whole genome shotgun (WGS) entry which is preliminary data.</text>
</comment>
<keyword evidence="6" id="KW-1133">Transmembrane helix</keyword>
<dbReference type="CDD" id="cd03255">
    <property type="entry name" value="ABC_MJ0796_LolCDE_FtsE"/>
    <property type="match status" value="1"/>
</dbReference>
<dbReference type="GO" id="GO:0022857">
    <property type="term" value="F:transmembrane transporter activity"/>
    <property type="evidence" value="ECO:0007669"/>
    <property type="project" value="TreeGrafter"/>
</dbReference>
<comment type="similarity">
    <text evidence="8">Belongs to the ABC transporter superfamily. Macrolide exporter (TC 3.A.1.122) family.</text>
</comment>
<accession>A0A242M504</accession>
<dbReference type="GO" id="GO:0046677">
    <property type="term" value="P:response to antibiotic"/>
    <property type="evidence" value="ECO:0007669"/>
    <property type="project" value="UniProtKB-KW"/>
</dbReference>
<dbReference type="PROSITE" id="PS00211">
    <property type="entry name" value="ABC_TRANSPORTER_1"/>
    <property type="match status" value="1"/>
</dbReference>
<dbReference type="EMBL" id="NBTY01000202">
    <property type="protein sequence ID" value="OTP66276.1"/>
    <property type="molecule type" value="Genomic_DNA"/>
</dbReference>
<dbReference type="GO" id="GO:0098796">
    <property type="term" value="C:membrane protein complex"/>
    <property type="evidence" value="ECO:0007669"/>
    <property type="project" value="UniProtKB-ARBA"/>
</dbReference>
<dbReference type="InterPro" id="IPR017871">
    <property type="entry name" value="ABC_transporter-like_CS"/>
</dbReference>
<dbReference type="InterPro" id="IPR003593">
    <property type="entry name" value="AAA+_ATPase"/>
</dbReference>
<reference evidence="10 11" key="1">
    <citation type="submission" date="2017-03" db="EMBL/GenBank/DDBJ databases">
        <title>Genome analysis of strain PAMC 26510.</title>
        <authorList>
            <person name="Oh H.-M."/>
            <person name="Yang J.-A."/>
        </authorList>
    </citation>
    <scope>NUCLEOTIDE SEQUENCE [LARGE SCALE GENOMIC DNA]</scope>
    <source>
        <strain evidence="10 11">PAMC 26510</strain>
    </source>
</reference>
<dbReference type="SUPFAM" id="SSF52540">
    <property type="entry name" value="P-loop containing nucleoside triphosphate hydrolases"/>
    <property type="match status" value="1"/>
</dbReference>
<dbReference type="Gene3D" id="3.40.50.300">
    <property type="entry name" value="P-loop containing nucleotide triphosphate hydrolases"/>
    <property type="match status" value="1"/>
</dbReference>
<dbReference type="InterPro" id="IPR003439">
    <property type="entry name" value="ABC_transporter-like_ATP-bd"/>
</dbReference>
<dbReference type="FunFam" id="3.40.50.300:FF:000032">
    <property type="entry name" value="Export ABC transporter ATP-binding protein"/>
    <property type="match status" value="1"/>
</dbReference>
<name>A0A242M504_CABSO</name>
<dbReference type="GO" id="GO:0016887">
    <property type="term" value="F:ATP hydrolysis activity"/>
    <property type="evidence" value="ECO:0007669"/>
    <property type="project" value="InterPro"/>
</dbReference>
<dbReference type="PANTHER" id="PTHR24220:SF659">
    <property type="entry name" value="TRANSPORTER, PUTATIVE-RELATED"/>
    <property type="match status" value="1"/>
</dbReference>
<feature type="domain" description="ABC transporter" evidence="9">
    <location>
        <begin position="12"/>
        <end position="237"/>
    </location>
</feature>
<protein>
    <submittedName>
        <fullName evidence="10">AttE component of AttEFGH ABC transport system</fullName>
    </submittedName>
</protein>
<evidence type="ECO:0000256" key="3">
    <source>
        <dbReference type="ARBA" id="ARBA00022519"/>
    </source>
</evidence>
<keyword evidence="1" id="KW-0813">Transport</keyword>
<evidence type="ECO:0000256" key="8">
    <source>
        <dbReference type="ARBA" id="ARBA00038388"/>
    </source>
</evidence>
<evidence type="ECO:0000256" key="4">
    <source>
        <dbReference type="ARBA" id="ARBA00022741"/>
    </source>
</evidence>
<evidence type="ECO:0000256" key="6">
    <source>
        <dbReference type="ARBA" id="ARBA00022989"/>
    </source>
</evidence>
<sequence>MTISNNDAPPALECRGLSKAYGKGRIVLANLDFSLDPGEFVAVMGDSGVGKSTLLNLIAGLDSADSGEVLIDGTPISQLDDDAATRLRRQKLGFVFQAFHVLPHLTLAQNVALPLLLNNTPPKRALDMLAAVGLVGRGNDFPRQLSGGELQRVAIARALVHRPSLILADEPTGNLDPDTAHEVLDLLRAEIKSTGAAAIMVTHSTAAAASADRILILSDGGLHGAKQAERFARTANE</sequence>
<keyword evidence="2" id="KW-1003">Cell membrane</keyword>
<proteinExistence type="inferred from homology"/>
<keyword evidence="3" id="KW-0997">Cell inner membrane</keyword>
<keyword evidence="7" id="KW-0046">Antibiotic resistance</keyword>
<evidence type="ECO:0000259" key="9">
    <source>
        <dbReference type="PROSITE" id="PS50893"/>
    </source>
</evidence>
<dbReference type="InterPro" id="IPR017911">
    <property type="entry name" value="MacB-like_ATP-bd"/>
</dbReference>
<evidence type="ECO:0000256" key="2">
    <source>
        <dbReference type="ARBA" id="ARBA00022475"/>
    </source>
</evidence>
<evidence type="ECO:0000256" key="5">
    <source>
        <dbReference type="ARBA" id="ARBA00022840"/>
    </source>
</evidence>
<organism evidence="10 11">
    <name type="scientific">Caballeronia sordidicola</name>
    <name type="common">Burkholderia sordidicola</name>
    <dbReference type="NCBI Taxonomy" id="196367"/>
    <lineage>
        <taxon>Bacteria</taxon>
        <taxon>Pseudomonadati</taxon>
        <taxon>Pseudomonadota</taxon>
        <taxon>Betaproteobacteria</taxon>
        <taxon>Burkholderiales</taxon>
        <taxon>Burkholderiaceae</taxon>
        <taxon>Caballeronia</taxon>
    </lineage>
</organism>
<dbReference type="PANTHER" id="PTHR24220">
    <property type="entry name" value="IMPORT ATP-BINDING PROTEIN"/>
    <property type="match status" value="1"/>
</dbReference>
<evidence type="ECO:0000313" key="10">
    <source>
        <dbReference type="EMBL" id="OTP66276.1"/>
    </source>
</evidence>
<dbReference type="Pfam" id="PF00005">
    <property type="entry name" value="ABC_tran"/>
    <property type="match status" value="1"/>
</dbReference>
<dbReference type="AlphaFoldDB" id="A0A242M504"/>
<dbReference type="RefSeq" id="WP_086383828.1">
    <property type="nucleotide sequence ID" value="NZ_NBTY01000202.1"/>
</dbReference>
<keyword evidence="5" id="KW-0067">ATP-binding</keyword>
<dbReference type="PROSITE" id="PS50893">
    <property type="entry name" value="ABC_TRANSPORTER_2"/>
    <property type="match status" value="1"/>
</dbReference>
<keyword evidence="6" id="KW-0472">Membrane</keyword>
<dbReference type="GO" id="GO:0005524">
    <property type="term" value="F:ATP binding"/>
    <property type="evidence" value="ECO:0007669"/>
    <property type="project" value="UniProtKB-KW"/>
</dbReference>
<dbReference type="Proteomes" id="UP000194546">
    <property type="component" value="Unassembled WGS sequence"/>
</dbReference>
<dbReference type="InterPro" id="IPR027417">
    <property type="entry name" value="P-loop_NTPase"/>
</dbReference>
<evidence type="ECO:0000256" key="7">
    <source>
        <dbReference type="ARBA" id="ARBA00023251"/>
    </source>
</evidence>
<dbReference type="InterPro" id="IPR015854">
    <property type="entry name" value="ABC_transpr_LolD-like"/>
</dbReference>
<dbReference type="GO" id="GO:0005886">
    <property type="term" value="C:plasma membrane"/>
    <property type="evidence" value="ECO:0007669"/>
    <property type="project" value="TreeGrafter"/>
</dbReference>
<gene>
    <name evidence="10" type="ORF">PAMC26510_35490</name>
</gene>
<dbReference type="SMART" id="SM00382">
    <property type="entry name" value="AAA"/>
    <property type="match status" value="1"/>
</dbReference>
<keyword evidence="6" id="KW-0812">Transmembrane</keyword>